<organism evidence="8 9">
    <name type="scientific">Pelagomonas calceolata</name>
    <dbReference type="NCBI Taxonomy" id="35677"/>
    <lineage>
        <taxon>Eukaryota</taxon>
        <taxon>Sar</taxon>
        <taxon>Stramenopiles</taxon>
        <taxon>Ochrophyta</taxon>
        <taxon>Pelagophyceae</taxon>
        <taxon>Pelagomonadales</taxon>
        <taxon>Pelagomonadaceae</taxon>
        <taxon>Pelagomonas</taxon>
    </lineage>
</organism>
<feature type="signal peptide" evidence="7">
    <location>
        <begin position="1"/>
        <end position="16"/>
    </location>
</feature>
<dbReference type="Gene3D" id="3.50.50.60">
    <property type="entry name" value="FAD/NAD(P)-binding domain"/>
    <property type="match status" value="1"/>
</dbReference>
<evidence type="ECO:0000313" key="8">
    <source>
        <dbReference type="EMBL" id="CAH0366111.1"/>
    </source>
</evidence>
<protein>
    <recommendedName>
        <fullName evidence="3">lycopene beta-cyclase</fullName>
        <ecNumber evidence="3">5.5.1.19</ecNumber>
    </recommendedName>
</protein>
<dbReference type="InterPro" id="IPR036188">
    <property type="entry name" value="FAD/NAD-bd_sf"/>
</dbReference>
<dbReference type="GO" id="GO:0016705">
    <property type="term" value="F:oxidoreductase activity, acting on paired donors, with incorporation or reduction of molecular oxygen"/>
    <property type="evidence" value="ECO:0007669"/>
    <property type="project" value="InterPro"/>
</dbReference>
<dbReference type="Proteomes" id="UP000789595">
    <property type="component" value="Unassembled WGS sequence"/>
</dbReference>
<comment type="caution">
    <text evidence="8">The sequence shown here is derived from an EMBL/GenBank/DDBJ whole genome shotgun (WGS) entry which is preliminary data.</text>
</comment>
<keyword evidence="4" id="KW-0125">Carotenoid biosynthesis</keyword>
<dbReference type="EMBL" id="CAKKNE010000001">
    <property type="protein sequence ID" value="CAH0366111.1"/>
    <property type="molecule type" value="Genomic_DNA"/>
</dbReference>
<name>A0A8J2S9T8_9STRA</name>
<evidence type="ECO:0000256" key="4">
    <source>
        <dbReference type="ARBA" id="ARBA00022746"/>
    </source>
</evidence>
<dbReference type="GO" id="GO:0016860">
    <property type="term" value="F:intramolecular oxidoreductase activity"/>
    <property type="evidence" value="ECO:0007669"/>
    <property type="project" value="UniProtKB-ARBA"/>
</dbReference>
<comment type="pathway">
    <text evidence="6">Carotenoid biosynthesis; beta-zeacarotene biosynthesis.</text>
</comment>
<evidence type="ECO:0000313" key="9">
    <source>
        <dbReference type="Proteomes" id="UP000789595"/>
    </source>
</evidence>
<comment type="similarity">
    <text evidence="2">Belongs to the lycopene cyclase family.</text>
</comment>
<dbReference type="OrthoDB" id="1716816at2759"/>
<accession>A0A8J2S9T8</accession>
<feature type="chain" id="PRO_5035263725" description="lycopene beta-cyclase" evidence="7">
    <location>
        <begin position="17"/>
        <end position="537"/>
    </location>
</feature>
<dbReference type="InterPro" id="IPR010108">
    <property type="entry name" value="Lycopene_cyclase_b/e"/>
</dbReference>
<gene>
    <name evidence="8" type="ORF">PECAL_1P25850</name>
</gene>
<evidence type="ECO:0000256" key="6">
    <source>
        <dbReference type="ARBA" id="ARBA00037906"/>
    </source>
</evidence>
<keyword evidence="5" id="KW-0520">NAD</keyword>
<evidence type="ECO:0000256" key="2">
    <source>
        <dbReference type="ARBA" id="ARBA00006599"/>
    </source>
</evidence>
<dbReference type="NCBIfam" id="TIGR01790">
    <property type="entry name" value="carotene-cycl"/>
    <property type="match status" value="1"/>
</dbReference>
<proteinExistence type="inferred from homology"/>
<sequence length="537" mass="58596">MRRRHLVAAATLLAAAAPLTPGPRTTLTGRPRLAALKSAPANGAAAPQHDDDVYDVAICGAGPAGLATAAECAARGLKVCVADPALGRDWPNNYGVWIDEVEPLGFDDCVDVVWTESSVVFEDAAPGALENVTLQRPYGRVDRKRLKRRLVDACAAGGATLLTKRAVDVEGTAVEFDDGSSVRACVVVDATGFRRKFVKHDVAFDPGYQVTYGALLKVEKHPFPLDKLVLMDYRDEYIGGDDEMRKRNERFPTFMYVMPISDTEIFFEETVLVSRPGADSADLEARLRKRLSVSYGIEHFEVLESERAAIPMGGMDPVVPQRVVGCGATASCVHPASGYMVARALEVAPRVGAALAAHPRLAEARRVAARGDTDGDAFDALSEAAWAATWPADDRRQRDFMHFGFELLCVLNPRELRDFFTGFFRLPDALWEHFLSWRLSGAGHVWMGGLVWWACIPKRFMAPMLLNSLPHLLDKLVGPFLSRGGDLIGPHTPYTEARWRPDAYYAYLADLRAGLAAARKGPAAEPAAEPVAEPVSR</sequence>
<evidence type="ECO:0000256" key="5">
    <source>
        <dbReference type="ARBA" id="ARBA00023027"/>
    </source>
</evidence>
<dbReference type="SUPFAM" id="SSF51905">
    <property type="entry name" value="FAD/NAD(P)-binding domain"/>
    <property type="match status" value="1"/>
</dbReference>
<dbReference type="Pfam" id="PF05834">
    <property type="entry name" value="Lycopene_cycl"/>
    <property type="match status" value="1"/>
</dbReference>
<dbReference type="EC" id="5.5.1.19" evidence="3"/>
<dbReference type="PANTHER" id="PTHR39757">
    <property type="match status" value="1"/>
</dbReference>
<evidence type="ECO:0000256" key="3">
    <source>
        <dbReference type="ARBA" id="ARBA00012242"/>
    </source>
</evidence>
<comment type="pathway">
    <text evidence="1">Carotenoid biosynthesis; beta-carotene biosynthesis.</text>
</comment>
<dbReference type="AlphaFoldDB" id="A0A8J2S9T8"/>
<keyword evidence="7" id="KW-0732">Signal</keyword>
<dbReference type="PANTHER" id="PTHR39757:SF5">
    <property type="entry name" value="OS02G0190600 PROTEIN"/>
    <property type="match status" value="1"/>
</dbReference>
<evidence type="ECO:0000256" key="7">
    <source>
        <dbReference type="SAM" id="SignalP"/>
    </source>
</evidence>
<reference evidence="8" key="1">
    <citation type="submission" date="2021-11" db="EMBL/GenBank/DDBJ databases">
        <authorList>
            <consortium name="Genoscope - CEA"/>
            <person name="William W."/>
        </authorList>
    </citation>
    <scope>NUCLEOTIDE SEQUENCE</scope>
</reference>
<dbReference type="GO" id="GO:0016117">
    <property type="term" value="P:carotenoid biosynthetic process"/>
    <property type="evidence" value="ECO:0007669"/>
    <property type="project" value="UniProtKB-KW"/>
</dbReference>
<evidence type="ECO:0000256" key="1">
    <source>
        <dbReference type="ARBA" id="ARBA00005089"/>
    </source>
</evidence>
<keyword evidence="9" id="KW-1185">Reference proteome</keyword>